<dbReference type="InterPro" id="IPR000219">
    <property type="entry name" value="DH_dom"/>
</dbReference>
<dbReference type="GO" id="GO:0005085">
    <property type="term" value="F:guanyl-nucleotide exchange factor activity"/>
    <property type="evidence" value="ECO:0007669"/>
    <property type="project" value="UniProtKB-KW"/>
</dbReference>
<feature type="region of interest" description="Disordered" evidence="3">
    <location>
        <begin position="423"/>
        <end position="443"/>
    </location>
</feature>
<proteinExistence type="predicted"/>
<dbReference type="CDD" id="cd00160">
    <property type="entry name" value="RhoGEF"/>
    <property type="match status" value="1"/>
</dbReference>
<dbReference type="InterPro" id="IPR055251">
    <property type="entry name" value="SOS1_NGEF_PH"/>
</dbReference>
<sequence length="1873" mass="212121">MDSQSLDGCIQKTLSSLYHPFDSTAATVLCQVLDVVEKTYRGDGLSYLIDFLIPAKRILQGLQQEACLQYCGLLFRHAGWPLCIHDKIVLQLASIDWRLLQPGDFYLQVVPYLRKTPRIVLKCLTQDQHNIEEVVLPEVSYTSIFTLEWLEFINSERIGASLQNCLLTCDDQLHRVPWDMIVHPEFVEKKESGEIFETLTHKCKESPTDFPVEELMVQDEEAVLEPACINHGHTTANTLDVKSDCSSEIEGEYVDLRDITVPRLGPQKGSLTQSIALNFKSQQKLHQRYKNNQTLSSNKSTEGLIHGYLQPSNSIMGASVTHYDTDRVEKPDSIGLVDIEFGVGESSITDHIHFSFDNGTKRFQQDFNLENESLSIISEDMKYSDLKETDNGRQSCKQQDIYSASLSVQEESRSQFTQFMDDTEGVTNPPQEHVTEHSRTEDSPMAHSIIEDSDQTVPLLPDMWDPQPENTDNVQGSFNTDIVCILKREVTEQYEMTVAEEGTQSGEFDDQSIEVASGIGEGFRIVADVCIEQPHLLHTTFMNGATDGVPEGTIEHAKLPYCHVGHESPPRSPQYTKHAQSPPTQLPLETLHEDAEEEQVPTTNEPPEVIGGVVLLQDVTFQGNINDQEKTGEIAPEKDLSPLWSQGLSSPSVSRKSEDHTHPLRVKDVNVEVLMSGVVYLPGTRDRNGRGLVIINTRDTCWLNPHCNASELGRLLLYFYSTVRRDCRALGLTLLVDARRCSPVPPLFKAIQIVQAAIPNCIHGVLLLTEKDLVLCSERPHGVQFDVLTSAKSLHKHIDVSQLPPTFNGTFPYCHHDWLTFRMKLENLKDSCQDAYIFLRNAIQNMCVSSLPDTTEEASLQLMRFGNLMKAVLEDTRLVTLQTEGGAVLARLRKEESCVTLTEDYRVAVDVAAELYNRVDESVHTLVQLSNQRIQEMELVIDFKVFEERFEEVSGWIYNVGERLLEECSVLEDSLEVLLQTQRQFSEFDGVASEYCRRGQDLLQTMDRWQNLSSPDVQKYMVRLQKCREKVGNFSRKLEECRNRLEKTIRLYQFFDKAYEWALDGMRHLGAISLDDCNSPELCLGALESLEKYQVQHPMIREKMFEEMRELAHELKSEKGVKHWKFAWSKCQEARQVFEKKLEAALKTKSMMLGEQKSLRTSPLETRDQKAHSDKNVSYIQNKLLNSPICGRERRIGRVLCHRPEMDPLPFQASPPGSSASSVSSSSAYRVRKLSLQNSPRENLHFELIHHVPSGSSTPTPSRPMGRRLLRKAQSFDLPGTEISSHGCQRRLSEPARRGNTGVFIKGLEVSSTEIAERSCSPRLLASTDWSVERMLNDRRSSVSSADGRCRSSKLRHIIDEMVTTEREYVRSLWYITENYFPEMDRIDLPQDLRGKRGIIFGNLEKLRDFHSQYFLKELESCCNHPLRVSHCFLRHKDQFGMYALYSKNKPRSDLLLASHGNIFFKNKQRQLGDKMDLASYLLKPIQRMSKYALLLKDLIKECGEAQEQELAYLRAAEEMVKFQLRHGNDLLAMDAIRDCDVNLKEQGQLVKQDEFTVWLGRKKCQRHVFLFEDLILFSKPKRIEGGLDVYIYKRSFKTADIGLTENSGDSGLRFEIWFRRRKSNDTHILQASSAEVKQAWTADIAKILWQQATRNKEIRMQEMVSMGVGNKPFLDIKPSDAAINNRAIDYIMKGRGARTRASIAVSLFDHSDPYKRTQAPITCNSVPSACGPSSTSLLGPLNLHMYVNQTLLAGVLSANRPFETSSCLEEDELENETSCSQPSMTTESSESSHCMSGGGSSGSDSGCVSGIPQDNLSEDAGSPCDASAQYTFPERRNSSSVSSPVVDKPRFMNRQYISANPSHISLSPSTIV</sequence>
<organism evidence="6 7">
    <name type="scientific">Engystomops pustulosus</name>
    <name type="common">Tungara frog</name>
    <name type="synonym">Physalaemus pustulosus</name>
    <dbReference type="NCBI Taxonomy" id="76066"/>
    <lineage>
        <taxon>Eukaryota</taxon>
        <taxon>Metazoa</taxon>
        <taxon>Chordata</taxon>
        <taxon>Craniata</taxon>
        <taxon>Vertebrata</taxon>
        <taxon>Euteleostomi</taxon>
        <taxon>Amphibia</taxon>
        <taxon>Batrachia</taxon>
        <taxon>Anura</taxon>
        <taxon>Neobatrachia</taxon>
        <taxon>Hyloidea</taxon>
        <taxon>Leptodactylidae</taxon>
        <taxon>Leiuperinae</taxon>
        <taxon>Engystomops</taxon>
    </lineage>
</organism>
<dbReference type="InterPro" id="IPR036865">
    <property type="entry name" value="CRAL-TRIO_dom_sf"/>
</dbReference>
<feature type="region of interest" description="Disordered" evidence="3">
    <location>
        <begin position="1767"/>
        <end position="1848"/>
    </location>
</feature>
<comment type="caution">
    <text evidence="6">The sequence shown here is derived from an EMBL/GenBank/DDBJ whole genome shotgun (WGS) entry which is preliminary data.</text>
</comment>
<dbReference type="PROSITE" id="PS50003">
    <property type="entry name" value="PH_DOMAIN"/>
    <property type="match status" value="1"/>
</dbReference>
<evidence type="ECO:0000259" key="4">
    <source>
        <dbReference type="PROSITE" id="PS50003"/>
    </source>
</evidence>
<keyword evidence="2" id="KW-0344">Guanine-nucleotide releasing factor</keyword>
<evidence type="ECO:0000259" key="5">
    <source>
        <dbReference type="PROSITE" id="PS50010"/>
    </source>
</evidence>
<evidence type="ECO:0000313" key="7">
    <source>
        <dbReference type="Proteomes" id="UP000824782"/>
    </source>
</evidence>
<evidence type="ECO:0000256" key="3">
    <source>
        <dbReference type="SAM" id="MobiDB-lite"/>
    </source>
</evidence>
<keyword evidence="7" id="KW-1185">Reference proteome</keyword>
<reference evidence="6" key="1">
    <citation type="thesis" date="2020" institute="ProQuest LLC" country="789 East Eisenhower Parkway, Ann Arbor, MI, USA">
        <title>Comparative Genomics and Chromosome Evolution.</title>
        <authorList>
            <person name="Mudd A.B."/>
        </authorList>
    </citation>
    <scope>NUCLEOTIDE SEQUENCE</scope>
    <source>
        <strain evidence="6">237g6f4</strain>
        <tissue evidence="6">Blood</tissue>
    </source>
</reference>
<accession>A0AAV7ATM7</accession>
<dbReference type="CDD" id="cd13242">
    <property type="entry name" value="PH_puratrophin-1"/>
    <property type="match status" value="1"/>
</dbReference>
<evidence type="ECO:0000256" key="1">
    <source>
        <dbReference type="ARBA" id="ARBA00022553"/>
    </source>
</evidence>
<dbReference type="Pfam" id="PF00621">
    <property type="entry name" value="RhoGEF"/>
    <property type="match status" value="1"/>
</dbReference>
<gene>
    <name evidence="6" type="ORF">GDO81_015744</name>
</gene>
<dbReference type="SUPFAM" id="SSF48065">
    <property type="entry name" value="DBL homology domain (DH-domain)"/>
    <property type="match status" value="1"/>
</dbReference>
<feature type="compositionally biased region" description="Low complexity" evidence="3">
    <location>
        <begin position="1784"/>
        <end position="1796"/>
    </location>
</feature>
<dbReference type="SMART" id="SM00325">
    <property type="entry name" value="RhoGEF"/>
    <property type="match status" value="1"/>
</dbReference>
<dbReference type="CDD" id="cd00170">
    <property type="entry name" value="SEC14"/>
    <property type="match status" value="1"/>
</dbReference>
<evidence type="ECO:0000256" key="2">
    <source>
        <dbReference type="ARBA" id="ARBA00022658"/>
    </source>
</evidence>
<feature type="compositionally biased region" description="Basic and acidic residues" evidence="3">
    <location>
        <begin position="433"/>
        <end position="443"/>
    </location>
</feature>
<dbReference type="EMBL" id="WNYA01000007">
    <property type="protein sequence ID" value="KAG8562611.1"/>
    <property type="molecule type" value="Genomic_DNA"/>
</dbReference>
<dbReference type="InterPro" id="IPR001849">
    <property type="entry name" value="PH_domain"/>
</dbReference>
<dbReference type="Pfam" id="PF22697">
    <property type="entry name" value="SOS1_NGEF_PH"/>
    <property type="match status" value="1"/>
</dbReference>
<feature type="region of interest" description="Disordered" evidence="3">
    <location>
        <begin position="631"/>
        <end position="661"/>
    </location>
</feature>
<feature type="compositionally biased region" description="Basic and acidic residues" evidence="3">
    <location>
        <begin position="631"/>
        <end position="640"/>
    </location>
</feature>
<dbReference type="Gene3D" id="2.30.29.30">
    <property type="entry name" value="Pleckstrin-homology domain (PH domain)/Phosphotyrosine-binding domain (PTB)"/>
    <property type="match status" value="1"/>
</dbReference>
<keyword evidence="1" id="KW-0597">Phosphoprotein</keyword>
<feature type="domain" description="DH" evidence="5">
    <location>
        <begin position="1354"/>
        <end position="1531"/>
    </location>
</feature>
<dbReference type="InterPro" id="IPR052231">
    <property type="entry name" value="Rho_GEF_signaling-related"/>
</dbReference>
<dbReference type="FunFam" id="2.30.29.30:FF:000078">
    <property type="entry name" value="Guanine nucleotide exchange factor DBS"/>
    <property type="match status" value="1"/>
</dbReference>
<protein>
    <recommendedName>
        <fullName evidence="8">Puratrophin-1</fullName>
    </recommendedName>
</protein>
<evidence type="ECO:0000313" key="6">
    <source>
        <dbReference type="EMBL" id="KAG8562611.1"/>
    </source>
</evidence>
<dbReference type="InterPro" id="IPR035899">
    <property type="entry name" value="DBL_dom_sf"/>
</dbReference>
<dbReference type="SUPFAM" id="SSF50729">
    <property type="entry name" value="PH domain-like"/>
    <property type="match status" value="1"/>
</dbReference>
<dbReference type="Proteomes" id="UP000824782">
    <property type="component" value="Unassembled WGS sequence"/>
</dbReference>
<evidence type="ECO:0008006" key="8">
    <source>
        <dbReference type="Google" id="ProtNLM"/>
    </source>
</evidence>
<dbReference type="PANTHER" id="PTHR45845">
    <property type="entry name" value="RHO GUANINE NUCLEOTIDE EXCHANGE FACTOR-RELATED"/>
    <property type="match status" value="1"/>
</dbReference>
<dbReference type="PROSITE" id="PS50010">
    <property type="entry name" value="DH_2"/>
    <property type="match status" value="1"/>
</dbReference>
<dbReference type="Gene3D" id="1.20.900.10">
    <property type="entry name" value="Dbl homology (DH) domain"/>
    <property type="match status" value="1"/>
</dbReference>
<feature type="compositionally biased region" description="Polar residues" evidence="3">
    <location>
        <begin position="643"/>
        <end position="654"/>
    </location>
</feature>
<dbReference type="SUPFAM" id="SSF46966">
    <property type="entry name" value="Spectrin repeat"/>
    <property type="match status" value="1"/>
</dbReference>
<dbReference type="Gene3D" id="1.20.58.60">
    <property type="match status" value="1"/>
</dbReference>
<dbReference type="PANTHER" id="PTHR45845:SF4">
    <property type="entry name" value="PLECKSTRIN HOMOLOGY DOMAIN CONTAINING, FAMILY G (WITH RHOGEF DOMAIN) MEMBER 4"/>
    <property type="match status" value="1"/>
</dbReference>
<dbReference type="SUPFAM" id="SSF52087">
    <property type="entry name" value="CRAL/TRIO domain"/>
    <property type="match status" value="1"/>
</dbReference>
<name>A0AAV7ATM7_ENGPU</name>
<dbReference type="InterPro" id="IPR011993">
    <property type="entry name" value="PH-like_dom_sf"/>
</dbReference>
<feature type="domain" description="PH" evidence="4">
    <location>
        <begin position="1543"/>
        <end position="1650"/>
    </location>
</feature>
<dbReference type="InterPro" id="IPR001251">
    <property type="entry name" value="CRAL-TRIO_dom"/>
</dbReference>
<dbReference type="SMART" id="SM00233">
    <property type="entry name" value="PH"/>
    <property type="match status" value="1"/>
</dbReference>